<comment type="caution">
    <text evidence="5">The sequence shown here is derived from an EMBL/GenBank/DDBJ whole genome shotgun (WGS) entry which is preliminary data.</text>
</comment>
<dbReference type="InterPro" id="IPR044946">
    <property type="entry name" value="Restrct_endonuc_typeI_TRD_sf"/>
</dbReference>
<proteinExistence type="inferred from homology"/>
<keyword evidence="5" id="KW-0255">Endonuclease</keyword>
<protein>
    <submittedName>
        <fullName evidence="5">Restriction endonuclease subunit S</fullName>
    </submittedName>
</protein>
<evidence type="ECO:0000259" key="4">
    <source>
        <dbReference type="Pfam" id="PF01420"/>
    </source>
</evidence>
<dbReference type="RefSeq" id="WP_249307053.1">
    <property type="nucleotide sequence ID" value="NZ_JACRSZ010000001.1"/>
</dbReference>
<dbReference type="SUPFAM" id="SSF116734">
    <property type="entry name" value="DNA methylase specificity domain"/>
    <property type="match status" value="2"/>
</dbReference>
<keyword evidence="2" id="KW-0680">Restriction system</keyword>
<reference evidence="5 6" key="1">
    <citation type="submission" date="2020-08" db="EMBL/GenBank/DDBJ databases">
        <title>Genome public.</title>
        <authorList>
            <person name="Liu C."/>
            <person name="Sun Q."/>
        </authorList>
    </citation>
    <scope>NUCLEOTIDE SEQUENCE [LARGE SCALE GENOMIC DNA]</scope>
    <source>
        <strain evidence="5 6">NSJ-46</strain>
    </source>
</reference>
<keyword evidence="3" id="KW-0238">DNA-binding</keyword>
<dbReference type="InterPro" id="IPR052021">
    <property type="entry name" value="Type-I_RS_S_subunit"/>
</dbReference>
<feature type="domain" description="Type I restriction modification DNA specificity" evidence="4">
    <location>
        <begin position="218"/>
        <end position="409"/>
    </location>
</feature>
<dbReference type="Gene3D" id="1.10.287.1120">
    <property type="entry name" value="Bipartite methylase S protein"/>
    <property type="match status" value="1"/>
</dbReference>
<name>A0ABR7N6S1_9FIRM</name>
<feature type="domain" description="Type I restriction modification DNA specificity" evidence="4">
    <location>
        <begin position="14"/>
        <end position="190"/>
    </location>
</feature>
<evidence type="ECO:0000313" key="5">
    <source>
        <dbReference type="EMBL" id="MBC8572092.1"/>
    </source>
</evidence>
<comment type="similarity">
    <text evidence="1">Belongs to the type-I restriction system S methylase family.</text>
</comment>
<dbReference type="PANTHER" id="PTHR30408:SF12">
    <property type="entry name" value="TYPE I RESTRICTION ENZYME MJAVIII SPECIFICITY SUBUNIT"/>
    <property type="match status" value="1"/>
</dbReference>
<dbReference type="Gene3D" id="3.90.220.20">
    <property type="entry name" value="DNA methylase specificity domains"/>
    <property type="match status" value="2"/>
</dbReference>
<dbReference type="Pfam" id="PF01420">
    <property type="entry name" value="Methylase_S"/>
    <property type="match status" value="2"/>
</dbReference>
<dbReference type="GO" id="GO:0004519">
    <property type="term" value="F:endonuclease activity"/>
    <property type="evidence" value="ECO:0007669"/>
    <property type="project" value="UniProtKB-KW"/>
</dbReference>
<dbReference type="Proteomes" id="UP000657421">
    <property type="component" value="Unassembled WGS sequence"/>
</dbReference>
<keyword evidence="5" id="KW-0378">Hydrolase</keyword>
<evidence type="ECO:0000256" key="3">
    <source>
        <dbReference type="ARBA" id="ARBA00023125"/>
    </source>
</evidence>
<dbReference type="EMBL" id="JACRSZ010000001">
    <property type="protein sequence ID" value="MBC8572092.1"/>
    <property type="molecule type" value="Genomic_DNA"/>
</dbReference>
<organism evidence="5 6">
    <name type="scientific">Jingyaoa shaoxingensis</name>
    <dbReference type="NCBI Taxonomy" id="2763671"/>
    <lineage>
        <taxon>Bacteria</taxon>
        <taxon>Bacillati</taxon>
        <taxon>Bacillota</taxon>
        <taxon>Clostridia</taxon>
        <taxon>Lachnospirales</taxon>
        <taxon>Lachnospiraceae</taxon>
        <taxon>Jingyaoa</taxon>
    </lineage>
</organism>
<keyword evidence="5" id="KW-0540">Nuclease</keyword>
<accession>A0ABR7N6S1</accession>
<evidence type="ECO:0000313" key="6">
    <source>
        <dbReference type="Proteomes" id="UP000657421"/>
    </source>
</evidence>
<sequence length="421" mass="49501">MAKPKIRFKGYTTDWEQRKLNEIADKVSEKNKNNEFSEPFTNSAEQGIISQKDYFDREIVNNENLDGYYIVRNDDFIYNPRISVTAPVGPINRNRLGRNGVMSPLYTVFRTHDIDNLYLEFYFKTTKWHRFMKLNGDSGARFDRFTISSTQFMEMPIPYPTLEEQRKIGEYFDSLDHLITLYQRKYDEVKKLKKFMLQKMFPQNGQKVPEIRFAGFTEDWEQRKLGELVKEGILEAPLDGNHGEKHPTSDEYVDSGIPFLMASDIHNGEVNIHSCKYITKERAERLDKGFARNGDVLLTHKATIGETAILSNLMTEYAMLTPQVTYYRIKNEERLNREYLYSFFNSLDFQTELKTKAAQSTRPYIGITAQQNLKIILPAEIDEQRKIGLYFRNLDHLITLHQQKCDELKNIKKFMLQNMFV</sequence>
<evidence type="ECO:0000256" key="1">
    <source>
        <dbReference type="ARBA" id="ARBA00010923"/>
    </source>
</evidence>
<dbReference type="InterPro" id="IPR000055">
    <property type="entry name" value="Restrct_endonuc_typeI_TRD"/>
</dbReference>
<keyword evidence="6" id="KW-1185">Reference proteome</keyword>
<evidence type="ECO:0000256" key="2">
    <source>
        <dbReference type="ARBA" id="ARBA00022747"/>
    </source>
</evidence>
<dbReference type="PANTHER" id="PTHR30408">
    <property type="entry name" value="TYPE-1 RESTRICTION ENZYME ECOKI SPECIFICITY PROTEIN"/>
    <property type="match status" value="1"/>
</dbReference>
<gene>
    <name evidence="5" type="ORF">H8716_03165</name>
</gene>